<keyword evidence="1" id="KW-1133">Transmembrane helix</keyword>
<dbReference type="EMBL" id="LR743507">
    <property type="protein sequence ID" value="CAA2105364.1"/>
    <property type="molecule type" value="Genomic_DNA"/>
</dbReference>
<name>A0A679IX22_VARPD</name>
<evidence type="ECO:0000256" key="1">
    <source>
        <dbReference type="SAM" id="Phobius"/>
    </source>
</evidence>
<proteinExistence type="predicted"/>
<gene>
    <name evidence="2" type="ORF">VVAX_03217</name>
</gene>
<dbReference type="AlphaFoldDB" id="A0A679IX22"/>
<organism evidence="2">
    <name type="scientific">Variovorax paradoxus</name>
    <dbReference type="NCBI Taxonomy" id="34073"/>
    <lineage>
        <taxon>Bacteria</taxon>
        <taxon>Pseudomonadati</taxon>
        <taxon>Pseudomonadota</taxon>
        <taxon>Betaproteobacteria</taxon>
        <taxon>Burkholderiales</taxon>
        <taxon>Comamonadaceae</taxon>
        <taxon>Variovorax</taxon>
    </lineage>
</organism>
<evidence type="ECO:0008006" key="3">
    <source>
        <dbReference type="Google" id="ProtNLM"/>
    </source>
</evidence>
<feature type="transmembrane region" description="Helical" evidence="1">
    <location>
        <begin position="86"/>
        <end position="105"/>
    </location>
</feature>
<dbReference type="RefSeq" id="WP_339090811.1">
    <property type="nucleotide sequence ID" value="NZ_LR743507.1"/>
</dbReference>
<keyword evidence="1" id="KW-0472">Membrane</keyword>
<evidence type="ECO:0000313" key="2">
    <source>
        <dbReference type="EMBL" id="CAA2105364.1"/>
    </source>
</evidence>
<protein>
    <recommendedName>
        <fullName evidence="3">Anti-sigma factor</fullName>
    </recommendedName>
</protein>
<reference evidence="2" key="1">
    <citation type="submission" date="2019-12" db="EMBL/GenBank/DDBJ databases">
        <authorList>
            <person name="Cremers G."/>
        </authorList>
    </citation>
    <scope>NUCLEOTIDE SEQUENCE</scope>
    <source>
        <strain evidence="2">Vvax</strain>
    </source>
</reference>
<sequence length="276" mass="30116">MNRPAPPPTDDELHAWIDGQLPADRHGAVEDAIARDPEVAAKIAAWHTQRDALRRLHGELLDEPVPAPLMNALERDLPRQAQRVSWLRWGGMAAGLLVAFAAGWLGSMQWAREPTAASAGAQMARVPAVREFVHDASVAHAVYAPEKRHPVEVAAAEQQHLVQWLSKRLDRPLKVPDLSSQGYVLVGGRLLPGESGARAQFMFEDPAGERVTLYVGTLDANAAGATEARETAFRFASEGPVPSFYWVDQGFGYALAGKLPREVLLKLATLAYRDLS</sequence>
<keyword evidence="1" id="KW-0812">Transmembrane</keyword>
<accession>A0A679IX22</accession>